<feature type="coiled-coil region" evidence="11">
    <location>
        <begin position="40"/>
        <end position="67"/>
    </location>
</feature>
<dbReference type="GO" id="GO:0015031">
    <property type="term" value="P:protein transport"/>
    <property type="evidence" value="ECO:0007669"/>
    <property type="project" value="UniProtKB-KW"/>
</dbReference>
<dbReference type="Proteomes" id="UP000192596">
    <property type="component" value="Unassembled WGS sequence"/>
</dbReference>
<dbReference type="FunCoup" id="A0A1V8TRK9">
    <property type="interactions" value="503"/>
</dbReference>
<dbReference type="SUPFAM" id="SSF58038">
    <property type="entry name" value="SNARE fusion complex"/>
    <property type="match status" value="1"/>
</dbReference>
<protein>
    <recommendedName>
        <fullName evidence="10">t-SNARE affecting a late Golgi compartment protein 1</fullName>
    </recommendedName>
</protein>
<reference evidence="14" key="1">
    <citation type="submission" date="2017-03" db="EMBL/GenBank/DDBJ databases">
        <title>Genomes of endolithic fungi from Antarctica.</title>
        <authorList>
            <person name="Coleine C."/>
            <person name="Masonjones S."/>
            <person name="Stajich J.E."/>
        </authorList>
    </citation>
    <scope>NUCLEOTIDE SEQUENCE [LARGE SCALE GENOMIC DNA]</scope>
    <source>
        <strain evidence="14">CCFEE 5527</strain>
    </source>
</reference>
<keyword evidence="9" id="KW-0472">Membrane</keyword>
<evidence type="ECO:0000256" key="3">
    <source>
        <dbReference type="ARBA" id="ARBA00022448"/>
    </source>
</evidence>
<evidence type="ECO:0000256" key="7">
    <source>
        <dbReference type="ARBA" id="ARBA00023034"/>
    </source>
</evidence>
<evidence type="ECO:0000256" key="6">
    <source>
        <dbReference type="ARBA" id="ARBA00022989"/>
    </source>
</evidence>
<keyword evidence="4" id="KW-0812">Transmembrane</keyword>
<keyword evidence="3" id="KW-0813">Transport</keyword>
<dbReference type="STRING" id="1507870.A0A1V8TRK9"/>
<dbReference type="InterPro" id="IPR010989">
    <property type="entry name" value="SNARE"/>
</dbReference>
<evidence type="ECO:0000256" key="11">
    <source>
        <dbReference type="SAM" id="Coils"/>
    </source>
</evidence>
<dbReference type="PROSITE" id="PS50192">
    <property type="entry name" value="T_SNARE"/>
    <property type="match status" value="1"/>
</dbReference>
<dbReference type="InterPro" id="IPR015260">
    <property type="entry name" value="Syntaxin-6/10/61_N"/>
</dbReference>
<evidence type="ECO:0000256" key="2">
    <source>
        <dbReference type="ARBA" id="ARBA00009063"/>
    </source>
</evidence>
<keyword evidence="14" id="KW-1185">Reference proteome</keyword>
<dbReference type="SUPFAM" id="SSF47661">
    <property type="entry name" value="t-snare proteins"/>
    <property type="match status" value="1"/>
</dbReference>
<dbReference type="InterPro" id="IPR000727">
    <property type="entry name" value="T_SNARE_dom"/>
</dbReference>
<proteinExistence type="inferred from homology"/>
<keyword evidence="6" id="KW-1133">Transmembrane helix</keyword>
<dbReference type="EMBL" id="NAJO01000002">
    <property type="protein sequence ID" value="OQO13996.1"/>
    <property type="molecule type" value="Genomic_DNA"/>
</dbReference>
<feature type="coiled-coil region" evidence="11">
    <location>
        <begin position="282"/>
        <end position="316"/>
    </location>
</feature>
<feature type="domain" description="T-SNARE coiled-coil homology" evidence="12">
    <location>
        <begin position="144"/>
        <end position="206"/>
    </location>
</feature>
<evidence type="ECO:0000259" key="12">
    <source>
        <dbReference type="PROSITE" id="PS50192"/>
    </source>
</evidence>
<dbReference type="CDD" id="cd21444">
    <property type="entry name" value="SNARE_NTD_Tlg1p-like"/>
    <property type="match status" value="1"/>
</dbReference>
<dbReference type="GO" id="GO:0048193">
    <property type="term" value="P:Golgi vesicle transport"/>
    <property type="evidence" value="ECO:0007669"/>
    <property type="project" value="InterPro"/>
</dbReference>
<organism evidence="13 14">
    <name type="scientific">Cryoendolithus antarcticus</name>
    <dbReference type="NCBI Taxonomy" id="1507870"/>
    <lineage>
        <taxon>Eukaryota</taxon>
        <taxon>Fungi</taxon>
        <taxon>Dikarya</taxon>
        <taxon>Ascomycota</taxon>
        <taxon>Pezizomycotina</taxon>
        <taxon>Dothideomycetes</taxon>
        <taxon>Dothideomycetidae</taxon>
        <taxon>Cladosporiales</taxon>
        <taxon>Cladosporiaceae</taxon>
        <taxon>Cryoendolithus</taxon>
    </lineage>
</organism>
<dbReference type="CDD" id="cd15851">
    <property type="entry name" value="SNARE_Syntaxin6"/>
    <property type="match status" value="1"/>
</dbReference>
<keyword evidence="8 11" id="KW-0175">Coiled coil</keyword>
<keyword evidence="7" id="KW-0333">Golgi apparatus</keyword>
<comment type="caution">
    <text evidence="13">The sequence shown here is derived from an EMBL/GenBank/DDBJ whole genome shotgun (WGS) entry which is preliminary data.</text>
</comment>
<gene>
    <name evidence="13" type="ORF">B0A48_00871</name>
</gene>
<dbReference type="Gene3D" id="1.20.5.110">
    <property type="match status" value="1"/>
</dbReference>
<dbReference type="AlphaFoldDB" id="A0A1V8TRK9"/>
<evidence type="ECO:0000313" key="14">
    <source>
        <dbReference type="Proteomes" id="UP000192596"/>
    </source>
</evidence>
<dbReference type="Gene3D" id="1.20.58.90">
    <property type="match status" value="1"/>
</dbReference>
<evidence type="ECO:0000256" key="10">
    <source>
        <dbReference type="ARBA" id="ARBA00073343"/>
    </source>
</evidence>
<dbReference type="OrthoDB" id="546861at2759"/>
<name>A0A1V8TRK9_9PEZI</name>
<dbReference type="InParanoid" id="A0A1V8TRK9"/>
<dbReference type="Pfam" id="PF09177">
    <property type="entry name" value="STX6_10_61_N"/>
    <property type="match status" value="1"/>
</dbReference>
<comment type="similarity">
    <text evidence="2">Belongs to the syntaxin family.</text>
</comment>
<dbReference type="PANTHER" id="PTHR42089">
    <property type="entry name" value="YALI0F09427P"/>
    <property type="match status" value="1"/>
</dbReference>
<dbReference type="FunFam" id="1.20.58.90:FF:000012">
    <property type="entry name" value="SNARE domain protein"/>
    <property type="match status" value="1"/>
</dbReference>
<accession>A0A1V8TRK9</accession>
<evidence type="ECO:0000256" key="1">
    <source>
        <dbReference type="ARBA" id="ARBA00004409"/>
    </source>
</evidence>
<evidence type="ECO:0000256" key="9">
    <source>
        <dbReference type="ARBA" id="ARBA00023136"/>
    </source>
</evidence>
<evidence type="ECO:0000256" key="8">
    <source>
        <dbReference type="ARBA" id="ARBA00023054"/>
    </source>
</evidence>
<keyword evidence="5" id="KW-0653">Protein transport</keyword>
<sequence>MASSDPFLQVQSDVLALLTTTRPLFTSYLRIRSSASSASNPELLEARAELEENLTDLSTDLQDLLASVAAVETDPYRYGLDVAEVGRRRKLVEDVGKEIESMHQQLNSAAAKVPLPHPDQFDVQGGEGEEGEDEYGAWEEQRQVEIMHEQDEVLEGVFQTVGNLRLQADTMGRELEEQAEMLDEVEDITDRVGGKIQTGMKKIGYVIRKNEASHPLLQQVPLTVNPFLDLPKPPTLPHNYASLPSTLPPSILHSAPAPSAPEHPAYITSASGSFAAHPSTIVAQNKALLAQLSSQRSEAEKRIREWEEGIKERELAEKRRKAPGYLDSDVRVLEPEKVVEKGTAVKGSLMDEPEAKVDVDEKKKVEDELGSAMDRAFGRSEMG</sequence>
<evidence type="ECO:0000256" key="4">
    <source>
        <dbReference type="ARBA" id="ARBA00022692"/>
    </source>
</evidence>
<dbReference type="FunFam" id="1.20.5.110:FF:000006">
    <property type="entry name" value="Syntaxin 6"/>
    <property type="match status" value="1"/>
</dbReference>
<dbReference type="GO" id="GO:0000139">
    <property type="term" value="C:Golgi membrane"/>
    <property type="evidence" value="ECO:0007669"/>
    <property type="project" value="UniProtKB-SubCell"/>
</dbReference>
<dbReference type="PANTHER" id="PTHR42089:SF1">
    <property type="entry name" value="YALI0F09427P"/>
    <property type="match status" value="1"/>
</dbReference>
<comment type="subcellular location">
    <subcellularLocation>
        <location evidence="1">Golgi apparatus membrane</location>
        <topology evidence="1">Single-pass type IV membrane protein</topology>
    </subcellularLocation>
</comment>
<evidence type="ECO:0000313" key="13">
    <source>
        <dbReference type="EMBL" id="OQO13996.1"/>
    </source>
</evidence>
<evidence type="ECO:0000256" key="5">
    <source>
        <dbReference type="ARBA" id="ARBA00022927"/>
    </source>
</evidence>
<dbReference type="InterPro" id="IPR048036">
    <property type="entry name" value="Tlg1p-like_N"/>
</dbReference>